<evidence type="ECO:0000256" key="1">
    <source>
        <dbReference type="SAM" id="MobiDB-lite"/>
    </source>
</evidence>
<protein>
    <recommendedName>
        <fullName evidence="4">DUF4185 domain-containing protein</fullName>
    </recommendedName>
</protein>
<proteinExistence type="predicted"/>
<sequence length="471" mass="52404">MPAHLLTVAAGCASVHALSKRSTTGNAAVTRGLLPSPRSGRHGTRSRPLGRSRGGADEMTRPRVAGAVRRDDTIQRLGGQGDNWYSTWAGDGSLYVALCDGSGFPGLVRKNYNSRLYRVDGHPGTSSVSFHDVPGYPDLSTPLDEPFEVATPPTRYYGFGTLAVDDTIYQYLSTWNLPTTEEHMESGELRFIGAKLIYSADGGTTWRNQDGSTPVHWEDWDERSSRNMVFLNEPGETFSLFSILQMGQGYRLNTDGYVYVYAPNGNTEGTMNQLVMFRVPVDSILDRGRYEYFVEAKPDGSAAWSPNIEDRGIVHTFPAGWVNTKAHAYAWQPSITYDPGLDLYLMANWATGPAPDGDWFGKPSYLGLYQSETPWGPWEQFHEETSWTPGGDEEARCYQPQIVPNWIADDGRSFWLVWTDFQSPYTLAESMARMREIRASDASPDDKAAESAALRPYYAFNVQLVELDVTG</sequence>
<organism evidence="2 3">
    <name type="scientific">Jiangella anatolica</name>
    <dbReference type="NCBI Taxonomy" id="2670374"/>
    <lineage>
        <taxon>Bacteria</taxon>
        <taxon>Bacillati</taxon>
        <taxon>Actinomycetota</taxon>
        <taxon>Actinomycetes</taxon>
        <taxon>Jiangellales</taxon>
        <taxon>Jiangellaceae</taxon>
        <taxon>Jiangella</taxon>
    </lineage>
</organism>
<feature type="region of interest" description="Disordered" evidence="1">
    <location>
        <begin position="24"/>
        <end position="60"/>
    </location>
</feature>
<feature type="compositionally biased region" description="Basic residues" evidence="1">
    <location>
        <begin position="39"/>
        <end position="50"/>
    </location>
</feature>
<dbReference type="EMBL" id="POTW01000007">
    <property type="protein sequence ID" value="PZF85591.1"/>
    <property type="molecule type" value="Genomic_DNA"/>
</dbReference>
<evidence type="ECO:0000313" key="3">
    <source>
        <dbReference type="Proteomes" id="UP000248764"/>
    </source>
</evidence>
<gene>
    <name evidence="2" type="ORF">C1I92_04280</name>
</gene>
<evidence type="ECO:0000313" key="2">
    <source>
        <dbReference type="EMBL" id="PZF85591.1"/>
    </source>
</evidence>
<evidence type="ECO:0008006" key="4">
    <source>
        <dbReference type="Google" id="ProtNLM"/>
    </source>
</evidence>
<dbReference type="Proteomes" id="UP000248764">
    <property type="component" value="Unassembled WGS sequence"/>
</dbReference>
<accession>A0A2W2BD80</accession>
<comment type="caution">
    <text evidence="2">The sequence shown here is derived from an EMBL/GenBank/DDBJ whole genome shotgun (WGS) entry which is preliminary data.</text>
</comment>
<dbReference type="AlphaFoldDB" id="A0A2W2BD80"/>
<reference evidence="2 3" key="1">
    <citation type="submission" date="2018-01" db="EMBL/GenBank/DDBJ databases">
        <title>Draft genome sequence of Jiangella sp. GTF31.</title>
        <authorList>
            <person name="Sahin N."/>
            <person name="Ay H."/>
            <person name="Saygin H."/>
        </authorList>
    </citation>
    <scope>NUCLEOTIDE SEQUENCE [LARGE SCALE GENOMIC DNA]</scope>
    <source>
        <strain evidence="2 3">GTF31</strain>
    </source>
</reference>
<name>A0A2W2BD80_9ACTN</name>
<keyword evidence="3" id="KW-1185">Reference proteome</keyword>